<protein>
    <submittedName>
        <fullName evidence="1">Class I SAM-dependent methyltransferase</fullName>
    </submittedName>
</protein>
<keyword evidence="1" id="KW-0808">Transferase</keyword>
<reference evidence="1 2" key="1">
    <citation type="submission" date="2020-07" db="EMBL/GenBank/DDBJ databases">
        <title>Streptomyces isolated from Indian soil.</title>
        <authorList>
            <person name="Mandal S."/>
            <person name="Maiti P.K."/>
        </authorList>
    </citation>
    <scope>NUCLEOTIDE SEQUENCE [LARGE SCALE GENOMIC DNA]</scope>
    <source>
        <strain evidence="1 2">PSKA28</strain>
    </source>
</reference>
<comment type="caution">
    <text evidence="1">The sequence shown here is derived from an EMBL/GenBank/DDBJ whole genome shotgun (WGS) entry which is preliminary data.</text>
</comment>
<dbReference type="AlphaFoldDB" id="A0A7W0DHH8"/>
<dbReference type="RefSeq" id="WP_181656129.1">
    <property type="nucleotide sequence ID" value="NZ_JACEHE010000002.1"/>
</dbReference>
<evidence type="ECO:0000313" key="1">
    <source>
        <dbReference type="EMBL" id="MBA2945194.1"/>
    </source>
</evidence>
<dbReference type="Proteomes" id="UP000545761">
    <property type="component" value="Unassembled WGS sequence"/>
</dbReference>
<sequence>MVLCKICDGESRATHRGTVLGRHQATYHMCVDCAYWFIDEPYWLEEAYSEAVAAIDTGVAQRNLRLSPVLTSVLAGMFGPDGVYVDYGGGYGLLVRLLRDAGLNFYWQDPHCQNLFARGFEWDGGRQGFATAVTAVEVMEHVADPLAFVDTALRETGANSFVFTQYLHDGTANPSWWYLAPEAGQHVSFYAALTLRTLAHRLGMAYHPAGTLHLLTRQKFRKGAFDRAVRFHRCYYPLRKRRLRPRWMQDHEQLVRRIRCASGAAPA</sequence>
<name>A0A7W0DHH8_9ACTN</name>
<organism evidence="1 2">
    <name type="scientific">Streptomyces himalayensis subsp. himalayensis</name>
    <dbReference type="NCBI Taxonomy" id="2756131"/>
    <lineage>
        <taxon>Bacteria</taxon>
        <taxon>Bacillati</taxon>
        <taxon>Actinomycetota</taxon>
        <taxon>Actinomycetes</taxon>
        <taxon>Kitasatosporales</taxon>
        <taxon>Streptomycetaceae</taxon>
        <taxon>Streptomyces</taxon>
        <taxon>Streptomyces himalayensis</taxon>
    </lineage>
</organism>
<dbReference type="Gene3D" id="3.40.50.150">
    <property type="entry name" value="Vaccinia Virus protein VP39"/>
    <property type="match status" value="1"/>
</dbReference>
<dbReference type="SUPFAM" id="SSF53335">
    <property type="entry name" value="S-adenosyl-L-methionine-dependent methyltransferases"/>
    <property type="match status" value="1"/>
</dbReference>
<evidence type="ECO:0000313" key="2">
    <source>
        <dbReference type="Proteomes" id="UP000545761"/>
    </source>
</evidence>
<dbReference type="InterPro" id="IPR029063">
    <property type="entry name" value="SAM-dependent_MTases_sf"/>
</dbReference>
<proteinExistence type="predicted"/>
<dbReference type="GO" id="GO:0032259">
    <property type="term" value="P:methylation"/>
    <property type="evidence" value="ECO:0007669"/>
    <property type="project" value="UniProtKB-KW"/>
</dbReference>
<gene>
    <name evidence="1" type="ORF">H1D24_04975</name>
</gene>
<accession>A0A7W0DHH8</accession>
<dbReference type="EMBL" id="JACEHE010000002">
    <property type="protein sequence ID" value="MBA2945194.1"/>
    <property type="molecule type" value="Genomic_DNA"/>
</dbReference>
<dbReference type="GO" id="GO:0008168">
    <property type="term" value="F:methyltransferase activity"/>
    <property type="evidence" value="ECO:0007669"/>
    <property type="project" value="UniProtKB-KW"/>
</dbReference>
<dbReference type="Pfam" id="PF13489">
    <property type="entry name" value="Methyltransf_23"/>
    <property type="match status" value="1"/>
</dbReference>
<keyword evidence="1" id="KW-0489">Methyltransferase</keyword>